<dbReference type="EMBL" id="JAWIZZ010000071">
    <property type="protein sequence ID" value="KAK5773699.1"/>
    <property type="molecule type" value="Genomic_DNA"/>
</dbReference>
<reference evidence="2" key="1">
    <citation type="submission" date="2023-07" db="EMBL/GenBank/DDBJ databases">
        <title>A draft genome of Kazachstania heterogenica Y-27499.</title>
        <authorList>
            <person name="Donic C."/>
            <person name="Kralova J.S."/>
            <person name="Fidel L."/>
            <person name="Ben-Dor S."/>
            <person name="Jung S."/>
        </authorList>
    </citation>
    <scope>NUCLEOTIDE SEQUENCE [LARGE SCALE GENOMIC DNA]</scope>
    <source>
        <strain evidence="2">Y27499</strain>
    </source>
</reference>
<dbReference type="AlphaFoldDB" id="A0AAN7ZRB1"/>
<keyword evidence="2" id="KW-1185">Reference proteome</keyword>
<organism evidence="1 2">
    <name type="scientific">Arxiozyma heterogenica</name>
    <dbReference type="NCBI Taxonomy" id="278026"/>
    <lineage>
        <taxon>Eukaryota</taxon>
        <taxon>Fungi</taxon>
        <taxon>Dikarya</taxon>
        <taxon>Ascomycota</taxon>
        <taxon>Saccharomycotina</taxon>
        <taxon>Saccharomycetes</taxon>
        <taxon>Saccharomycetales</taxon>
        <taxon>Saccharomycetaceae</taxon>
        <taxon>Arxiozyma</taxon>
    </lineage>
</organism>
<protein>
    <submittedName>
        <fullName evidence="1">Uncharacterized protein</fullName>
    </submittedName>
</protein>
<gene>
    <name evidence="1" type="ORF">RI543_005009</name>
</gene>
<evidence type="ECO:0000313" key="1">
    <source>
        <dbReference type="EMBL" id="KAK5773699.1"/>
    </source>
</evidence>
<dbReference type="Proteomes" id="UP001306508">
    <property type="component" value="Unassembled WGS sequence"/>
</dbReference>
<evidence type="ECO:0000313" key="2">
    <source>
        <dbReference type="Proteomes" id="UP001306508"/>
    </source>
</evidence>
<comment type="caution">
    <text evidence="1">The sequence shown here is derived from an EMBL/GenBank/DDBJ whole genome shotgun (WGS) entry which is preliminary data.</text>
</comment>
<accession>A0AAN7ZRB1</accession>
<proteinExistence type="predicted"/>
<sequence>MPGKETLKLKKVVLRKLIKLIKTPLLKYMDVLSNILKGLETLCFNGGKIRQIYPINIIEKFKHIFYHIKRSIIYCSNLNEINVIYNEFIEFLSQFDSFNDQSLLMFFQPLIVKFDYFRDFFQSFRVINDIYEKFPSDTTHWNLKLQKEIQWYITFQEELLKKLVSEPKISTNQFQNHSTNHKPKYYRQNVYIKDV</sequence>
<name>A0AAN7ZRB1_9SACH</name>